<dbReference type="GO" id="GO:0006935">
    <property type="term" value="P:chemotaxis"/>
    <property type="evidence" value="ECO:0007669"/>
    <property type="project" value="UniProtKB-ARBA"/>
</dbReference>
<evidence type="ECO:0000256" key="3">
    <source>
        <dbReference type="PROSITE-ProRule" id="PRU00284"/>
    </source>
</evidence>
<dbReference type="PANTHER" id="PTHR32089:SF112">
    <property type="entry name" value="LYSOZYME-LIKE PROTEIN-RELATED"/>
    <property type="match status" value="1"/>
</dbReference>
<keyword evidence="4" id="KW-1133">Transmembrane helix</keyword>
<feature type="domain" description="Methyl-accepting transducer" evidence="5">
    <location>
        <begin position="81"/>
        <end position="317"/>
    </location>
</feature>
<proteinExistence type="predicted"/>
<accession>A0AAC9AED6</accession>
<keyword evidence="4" id="KW-0812">Transmembrane</keyword>
<sequence>MNYLVLAVVAGLINVVMSFLTMSVLISTAVIFFTILLASFIFNKTLGSGKTNAFSEGVGDDSLSSSQPPSSQTDATKVSHAASNIAIGGASISFFLEQLANAFKEQVANIGEMSGRLQHLESSSSQLDALAKTASSSMNESDEKTQFGSTSLKEVLNQQQQLVKNINASSDALIALKSKAEGISTITNTINQLADQTNMLALNAAIEAARAGEQGRGFAVVADEVRELAKKTTDATSGIETLLQDMNTSSQKAVATMDKVLSSSDDMNAKLQESEAAISHSSLLSTKARDSMEAMQGMVEDNAEHSAGISANILQLHQTTGNLERDLSDVSAQALSLSSQAEDIFRLLESFDVNDRNSEVRDIAISTAKTIGKRFEQAIKAGDIAESQLFSFDYTPIANTNPLKHTTPFDKFTDKILPEIQEPLLTAHDFIIYAGAVDKNGYFPTHNKKFSQPLTGNYDTDLANNRTKRIFDDKTGSRCGANTSTFLLQTYKRDTGEVMHDLSAPIYVNGKHWGGFRIGYKAQAQ</sequence>
<organism evidence="6 7">
    <name type="scientific">Alteromonas mediterranea</name>
    <dbReference type="NCBI Taxonomy" id="314275"/>
    <lineage>
        <taxon>Bacteria</taxon>
        <taxon>Pseudomonadati</taxon>
        <taxon>Pseudomonadota</taxon>
        <taxon>Gammaproteobacteria</taxon>
        <taxon>Alteromonadales</taxon>
        <taxon>Alteromonadaceae</taxon>
        <taxon>Alteromonas/Salinimonas group</taxon>
        <taxon>Alteromonas</taxon>
    </lineage>
</organism>
<dbReference type="PROSITE" id="PS50111">
    <property type="entry name" value="CHEMOTAXIS_TRANSDUC_2"/>
    <property type="match status" value="1"/>
</dbReference>
<dbReference type="SUPFAM" id="SSF58104">
    <property type="entry name" value="Methyl-accepting chemotaxis protein (MCP) signaling domain"/>
    <property type="match status" value="1"/>
</dbReference>
<dbReference type="PANTHER" id="PTHR32089">
    <property type="entry name" value="METHYL-ACCEPTING CHEMOTAXIS PROTEIN MCPB"/>
    <property type="match status" value="1"/>
</dbReference>
<evidence type="ECO:0000256" key="2">
    <source>
        <dbReference type="ARBA" id="ARBA00023224"/>
    </source>
</evidence>
<protein>
    <submittedName>
        <fullName evidence="6">Chemotaxis protein</fullName>
    </submittedName>
</protein>
<dbReference type="InterPro" id="IPR004089">
    <property type="entry name" value="MCPsignal_dom"/>
</dbReference>
<evidence type="ECO:0000313" key="7">
    <source>
        <dbReference type="Proteomes" id="UP000061468"/>
    </source>
</evidence>
<evidence type="ECO:0000256" key="4">
    <source>
        <dbReference type="SAM" id="Phobius"/>
    </source>
</evidence>
<feature type="transmembrane region" description="Helical" evidence="4">
    <location>
        <begin position="12"/>
        <end position="42"/>
    </location>
</feature>
<dbReference type="GO" id="GO:0016020">
    <property type="term" value="C:membrane"/>
    <property type="evidence" value="ECO:0007669"/>
    <property type="project" value="UniProtKB-SubCell"/>
</dbReference>
<keyword evidence="4" id="KW-0472">Membrane</keyword>
<evidence type="ECO:0000259" key="5">
    <source>
        <dbReference type="PROSITE" id="PS50111"/>
    </source>
</evidence>
<dbReference type="Pfam" id="PF00015">
    <property type="entry name" value="MCPsignal"/>
    <property type="match status" value="1"/>
</dbReference>
<gene>
    <name evidence="6" type="ORF">AV942_17310</name>
</gene>
<keyword evidence="2 3" id="KW-0807">Transducer</keyword>
<comment type="subcellular location">
    <subcellularLocation>
        <location evidence="1">Membrane</location>
    </subcellularLocation>
</comment>
<dbReference type="SMART" id="SM00283">
    <property type="entry name" value="MA"/>
    <property type="match status" value="1"/>
</dbReference>
<dbReference type="RefSeq" id="WP_015068181.1">
    <property type="nucleotide sequence ID" value="NZ_CP013928.1"/>
</dbReference>
<evidence type="ECO:0000256" key="1">
    <source>
        <dbReference type="ARBA" id="ARBA00004370"/>
    </source>
</evidence>
<name>A0AAC9AED6_9ALTE</name>
<dbReference type="Proteomes" id="UP000061468">
    <property type="component" value="Chromosome"/>
</dbReference>
<dbReference type="EMBL" id="CP013928">
    <property type="protein sequence ID" value="AMJ80662.1"/>
    <property type="molecule type" value="Genomic_DNA"/>
</dbReference>
<dbReference type="GO" id="GO:0007165">
    <property type="term" value="P:signal transduction"/>
    <property type="evidence" value="ECO:0007669"/>
    <property type="project" value="UniProtKB-KW"/>
</dbReference>
<dbReference type="Gene3D" id="1.10.287.950">
    <property type="entry name" value="Methyl-accepting chemotaxis protein"/>
    <property type="match status" value="1"/>
</dbReference>
<evidence type="ECO:0000313" key="6">
    <source>
        <dbReference type="EMBL" id="AMJ80662.1"/>
    </source>
</evidence>
<reference evidence="6 7" key="1">
    <citation type="submission" date="2015-12" db="EMBL/GenBank/DDBJ databases">
        <title>Intraspecies pangenome expansion in the marine bacterium Alteromonas.</title>
        <authorList>
            <person name="Lopez-Perez M."/>
            <person name="Rodriguez-Valera F."/>
        </authorList>
    </citation>
    <scope>NUCLEOTIDE SEQUENCE [LARGE SCALE GENOMIC DNA]</scope>
    <source>
        <strain evidence="6 7">UM8</strain>
    </source>
</reference>
<dbReference type="AlphaFoldDB" id="A0AAC9AED6"/>